<protein>
    <submittedName>
        <fullName evidence="1">Uncharacterized protein</fullName>
    </submittedName>
</protein>
<evidence type="ECO:0000313" key="1">
    <source>
        <dbReference type="EMBL" id="MCM2564880.1"/>
    </source>
</evidence>
<name>A0ABT0WLF5_9BURK</name>
<gene>
    <name evidence="1" type="ORF">NCG91_04655</name>
</gene>
<comment type="caution">
    <text evidence="1">The sequence shown here is derived from an EMBL/GenBank/DDBJ whole genome shotgun (WGS) entry which is preliminary data.</text>
</comment>
<proteinExistence type="predicted"/>
<dbReference type="Proteomes" id="UP001202243">
    <property type="component" value="Unassembled WGS sequence"/>
</dbReference>
<dbReference type="RefSeq" id="WP_251348775.1">
    <property type="nucleotide sequence ID" value="NZ_JAMQGR010000001.1"/>
</dbReference>
<keyword evidence="2" id="KW-1185">Reference proteome</keyword>
<organism evidence="1 2">
    <name type="scientific">Janthinobacterium kumbetense</name>
    <dbReference type="NCBI Taxonomy" id="2950280"/>
    <lineage>
        <taxon>Bacteria</taxon>
        <taxon>Pseudomonadati</taxon>
        <taxon>Pseudomonadota</taxon>
        <taxon>Betaproteobacteria</taxon>
        <taxon>Burkholderiales</taxon>
        <taxon>Oxalobacteraceae</taxon>
        <taxon>Janthinobacterium</taxon>
    </lineage>
</organism>
<accession>A0ABT0WLF5</accession>
<reference evidence="1 2" key="1">
    <citation type="submission" date="2022-06" db="EMBL/GenBank/DDBJ databases">
        <title>Janthinobacterium kumbetensis sp. nov., isolated from spring water in Turkey.</title>
        <authorList>
            <person name="Inan Bektas K."/>
            <person name="Belduz A.A."/>
            <person name="Canakci S."/>
            <person name="Nalcaoglu A."/>
            <person name="Ceylan E."/>
            <person name="Kati H."/>
        </authorList>
    </citation>
    <scope>NUCLEOTIDE SEQUENCE [LARGE SCALE GENOMIC DNA]</scope>
    <source>
        <strain evidence="1 2">GK</strain>
    </source>
</reference>
<sequence length="123" mass="13338">MRNCQSGSYFTACLNIRPTLSFEATVVVLAEALGIRFSPDEEGKYEEYPAYRAFALGLEIALLAPPPPDMDTREMRDNCFQLIIDTCADVSDGGADVDMSALIAAQLSSATELEIERVDVAPA</sequence>
<dbReference type="EMBL" id="JAMQGR010000001">
    <property type="protein sequence ID" value="MCM2564880.1"/>
    <property type="molecule type" value="Genomic_DNA"/>
</dbReference>
<evidence type="ECO:0000313" key="2">
    <source>
        <dbReference type="Proteomes" id="UP001202243"/>
    </source>
</evidence>